<sequence>MTDWQINGLPLHPLLVHFVVVLLPLAALMLILGSVWPAARRRLGVITPITALVALLGVPLATQAGEALERQVDPSAALERHAELGDHLLPWAAGLFVLCVAHWLWFRARGKNSAATSGRSARSVPSLILAALAIVVAVGATANVIQIGDTGAHAVWSTSEDGSTPSPAPEK</sequence>
<comment type="caution">
    <text evidence="3">The sequence shown here is derived from an EMBL/GenBank/DDBJ whole genome shotgun (WGS) entry which is preliminary data.</text>
</comment>
<evidence type="ECO:0000259" key="2">
    <source>
        <dbReference type="Pfam" id="PF09990"/>
    </source>
</evidence>
<dbReference type="InterPro" id="IPR019251">
    <property type="entry name" value="DUF2231_TM"/>
</dbReference>
<evidence type="ECO:0000256" key="1">
    <source>
        <dbReference type="SAM" id="Phobius"/>
    </source>
</evidence>
<name>A0A9X2E116_9MICO</name>
<reference evidence="3" key="1">
    <citation type="submission" date="2022-06" db="EMBL/GenBank/DDBJ databases">
        <title>Whole genome shotgun sequencing (WGS) of Rathayibacter sp. ZW T2_19, isolated from stored onions (Allium cepa).</title>
        <authorList>
            <person name="Stoll D.A."/>
            <person name="Huch M."/>
        </authorList>
    </citation>
    <scope>NUCLEOTIDE SEQUENCE</scope>
    <source>
        <strain evidence="3">ZW T2_19</strain>
    </source>
</reference>
<keyword evidence="1" id="KW-0812">Transmembrane</keyword>
<evidence type="ECO:0000313" key="3">
    <source>
        <dbReference type="EMBL" id="MCM6762499.1"/>
    </source>
</evidence>
<dbReference type="Proteomes" id="UP001155240">
    <property type="component" value="Unassembled WGS sequence"/>
</dbReference>
<keyword evidence="1" id="KW-1133">Transmembrane helix</keyword>
<accession>A0A9X2E116</accession>
<feature type="transmembrane region" description="Helical" evidence="1">
    <location>
        <begin position="127"/>
        <end position="147"/>
    </location>
</feature>
<dbReference type="RefSeq" id="WP_251945181.1">
    <property type="nucleotide sequence ID" value="NZ_JAMRYM010000029.1"/>
</dbReference>
<dbReference type="Pfam" id="PF09990">
    <property type="entry name" value="DUF2231"/>
    <property type="match status" value="1"/>
</dbReference>
<feature type="transmembrane region" description="Helical" evidence="1">
    <location>
        <begin position="88"/>
        <end position="106"/>
    </location>
</feature>
<protein>
    <recommendedName>
        <fullName evidence="2">DUF2231 domain-containing protein</fullName>
    </recommendedName>
</protein>
<organism evidence="3 4">
    <name type="scientific">Rathayibacter rubneri</name>
    <dbReference type="NCBI Taxonomy" id="2950106"/>
    <lineage>
        <taxon>Bacteria</taxon>
        <taxon>Bacillati</taxon>
        <taxon>Actinomycetota</taxon>
        <taxon>Actinomycetes</taxon>
        <taxon>Micrococcales</taxon>
        <taxon>Microbacteriaceae</taxon>
        <taxon>Rathayibacter</taxon>
    </lineage>
</organism>
<dbReference type="AlphaFoldDB" id="A0A9X2E116"/>
<keyword evidence="4" id="KW-1185">Reference proteome</keyword>
<proteinExistence type="predicted"/>
<feature type="transmembrane region" description="Helical" evidence="1">
    <location>
        <begin position="43"/>
        <end position="62"/>
    </location>
</feature>
<evidence type="ECO:0000313" key="4">
    <source>
        <dbReference type="Proteomes" id="UP001155240"/>
    </source>
</evidence>
<dbReference type="EMBL" id="JAMRYM010000029">
    <property type="protein sequence ID" value="MCM6762499.1"/>
    <property type="molecule type" value="Genomic_DNA"/>
</dbReference>
<gene>
    <name evidence="3" type="ORF">NB037_08725</name>
</gene>
<keyword evidence="1" id="KW-0472">Membrane</keyword>
<feature type="transmembrane region" description="Helical" evidence="1">
    <location>
        <begin position="14"/>
        <end position="36"/>
    </location>
</feature>
<feature type="domain" description="DUF2231" evidence="2">
    <location>
        <begin position="8"/>
        <end position="156"/>
    </location>
</feature>